<organism evidence="1 2">
    <name type="scientific">Malacoplasma iowae 695</name>
    <dbReference type="NCBI Taxonomy" id="1048830"/>
    <lineage>
        <taxon>Bacteria</taxon>
        <taxon>Bacillati</taxon>
        <taxon>Mycoplasmatota</taxon>
        <taxon>Mycoplasmoidales</taxon>
        <taxon>Mycoplasmoidaceae</taxon>
        <taxon>Malacoplasma</taxon>
    </lineage>
</organism>
<name>A0A6P1LB96_MALIO</name>
<accession>A0A6P1LB96</accession>
<reference evidence="1 2" key="1">
    <citation type="submission" date="2018-11" db="EMBL/GenBank/DDBJ databases">
        <title>The first complete genome sequence of Mycoplasma iowae strain 695.</title>
        <authorList>
            <person name="Ghanem M."/>
            <person name="El-Gazzar M."/>
        </authorList>
    </citation>
    <scope>NUCLEOTIDE SEQUENCE [LARGE SCALE GENOMIC DNA]</scope>
    <source>
        <strain evidence="1 2">695</strain>
    </source>
</reference>
<gene>
    <name evidence="1" type="ORF">EER00_01010</name>
</gene>
<evidence type="ECO:0000313" key="2">
    <source>
        <dbReference type="Proteomes" id="UP000464283"/>
    </source>
</evidence>
<dbReference type="AlphaFoldDB" id="A0A6P1LB96"/>
<proteinExistence type="predicted"/>
<sequence length="75" mass="9219">MTNSMVNKIESLNLKSYSKSFYTEIKKALKNNSDFITKDEIYRLNDYIENKLVYRFFETDRKWKKYQSSFPIREK</sequence>
<evidence type="ECO:0000313" key="1">
    <source>
        <dbReference type="EMBL" id="QHG89477.1"/>
    </source>
</evidence>
<dbReference type="EMBL" id="CP033512">
    <property type="protein sequence ID" value="QHG89477.1"/>
    <property type="molecule type" value="Genomic_DNA"/>
</dbReference>
<protein>
    <submittedName>
        <fullName evidence="1">Uncharacterized protein</fullName>
    </submittedName>
</protein>
<dbReference type="Proteomes" id="UP000464283">
    <property type="component" value="Chromosome"/>
</dbReference>